<keyword evidence="3" id="KW-1185">Reference proteome</keyword>
<feature type="region of interest" description="Disordered" evidence="1">
    <location>
        <begin position="69"/>
        <end position="123"/>
    </location>
</feature>
<feature type="compositionally biased region" description="Low complexity" evidence="1">
    <location>
        <begin position="92"/>
        <end position="109"/>
    </location>
</feature>
<evidence type="ECO:0000313" key="3">
    <source>
        <dbReference type="Proteomes" id="UP001227192"/>
    </source>
</evidence>
<sequence length="287" mass="29849">MSSPAKPNLFPGISATETKLLVLANVCLKNDKIDYDKLAANAGIKASSAHTLFRTAKRKLDKLCADDHTNADDASATMSPEGTSSKHRKANAKTPRTTKSPKTPKSAKATKGDKAAINSEGTDDQDVSIKLEFSPLTADFEFAAALAEDTTRNAAVAAAAQPVVETAGFVGDTTCKAAVTAAQPGTEPAALAKDTTLKAAVAAAEPVGAAEPVAEPAAAESLTEFATTADAIEPNIEKEQANVKADENNDAVLDLAVGQQLPEPPLHNEEGDAYKQEKAQKNDQPEE</sequence>
<name>A0AAI9TLT5_PENTH</name>
<dbReference type="EMBL" id="LACB01000080">
    <property type="protein sequence ID" value="KAJ9489579.1"/>
    <property type="molecule type" value="Genomic_DNA"/>
</dbReference>
<evidence type="ECO:0000313" key="2">
    <source>
        <dbReference type="EMBL" id="KAJ9489579.1"/>
    </source>
</evidence>
<dbReference type="Proteomes" id="UP001227192">
    <property type="component" value="Unassembled WGS sequence"/>
</dbReference>
<organism evidence="2 3">
    <name type="scientific">Penicillium thymicola</name>
    <dbReference type="NCBI Taxonomy" id="293382"/>
    <lineage>
        <taxon>Eukaryota</taxon>
        <taxon>Fungi</taxon>
        <taxon>Dikarya</taxon>
        <taxon>Ascomycota</taxon>
        <taxon>Pezizomycotina</taxon>
        <taxon>Eurotiomycetes</taxon>
        <taxon>Eurotiomycetidae</taxon>
        <taxon>Eurotiales</taxon>
        <taxon>Aspergillaceae</taxon>
        <taxon>Penicillium</taxon>
    </lineage>
</organism>
<evidence type="ECO:0000256" key="1">
    <source>
        <dbReference type="SAM" id="MobiDB-lite"/>
    </source>
</evidence>
<protein>
    <submittedName>
        <fullName evidence="2">Uncharacterized protein</fullName>
    </submittedName>
</protein>
<dbReference type="AlphaFoldDB" id="A0AAI9TLT5"/>
<comment type="caution">
    <text evidence="2">The sequence shown here is derived from an EMBL/GenBank/DDBJ whole genome shotgun (WGS) entry which is preliminary data.</text>
</comment>
<gene>
    <name evidence="2" type="ORF">VN97_g3661</name>
</gene>
<reference evidence="2" key="1">
    <citation type="submission" date="2015-06" db="EMBL/GenBank/DDBJ databases">
        <authorList>
            <person name="Nguyen H."/>
        </authorList>
    </citation>
    <scope>NUCLEOTIDE SEQUENCE</scope>
    <source>
        <strain evidence="2">DAOM 180753</strain>
    </source>
</reference>
<feature type="region of interest" description="Disordered" evidence="1">
    <location>
        <begin position="239"/>
        <end position="287"/>
    </location>
</feature>
<proteinExistence type="predicted"/>
<accession>A0AAI9TLT5</accession>
<feature type="compositionally biased region" description="Basic and acidic residues" evidence="1">
    <location>
        <begin position="266"/>
        <end position="287"/>
    </location>
</feature>
<reference evidence="2" key="2">
    <citation type="journal article" date="2016" name="Fungal Biol.">
        <title>Ochratoxin A production by Penicillium thymicola.</title>
        <authorList>
            <person name="Nguyen H.D.T."/>
            <person name="McMullin D.R."/>
            <person name="Ponomareva E."/>
            <person name="Riley R."/>
            <person name="Pomraning K.R."/>
            <person name="Baker S.E."/>
            <person name="Seifert K.A."/>
        </authorList>
    </citation>
    <scope>NUCLEOTIDE SEQUENCE</scope>
    <source>
        <strain evidence="2">DAOM 180753</strain>
    </source>
</reference>